<comment type="caution">
    <text evidence="2">The sequence shown here is derived from an EMBL/GenBank/DDBJ whole genome shotgun (WGS) entry which is preliminary data.</text>
</comment>
<evidence type="ECO:0000313" key="2">
    <source>
        <dbReference type="EMBL" id="CCU74714.1"/>
    </source>
</evidence>
<keyword evidence="3" id="KW-1185">Reference proteome</keyword>
<name>N1J6H6_BLUG1</name>
<dbReference type="EMBL" id="CAUH01000555">
    <property type="protein sequence ID" value="CCU74714.1"/>
    <property type="molecule type" value="Genomic_DNA"/>
</dbReference>
<evidence type="ECO:0000313" key="3">
    <source>
        <dbReference type="Proteomes" id="UP000015441"/>
    </source>
</evidence>
<feature type="region of interest" description="Disordered" evidence="1">
    <location>
        <begin position="53"/>
        <end position="89"/>
    </location>
</feature>
<sequence length="184" mass="19819">MGDAAIDRYIMKGLESSLWDINEPKDGQVLEVPFITVTRKIAVPAMKRTSGVDAKKADGVAPTTTPQNTIPREIGNNQTSCSDGSSMNTASCPPELRAILEAEQQRAAYTATNLTICTAAINGVEDALSTLSKGSSVQLIDSIKVYLRAEVAKFMLSGSGTVLPNLSHDQTAKIRAEKSWEKRY</sequence>
<proteinExistence type="predicted"/>
<organism evidence="2 3">
    <name type="scientific">Blumeria graminis f. sp. hordei (strain DH14)</name>
    <name type="common">Barley powdery mildew</name>
    <name type="synonym">Oidium monilioides f. sp. hordei</name>
    <dbReference type="NCBI Taxonomy" id="546991"/>
    <lineage>
        <taxon>Eukaryota</taxon>
        <taxon>Fungi</taxon>
        <taxon>Dikarya</taxon>
        <taxon>Ascomycota</taxon>
        <taxon>Pezizomycotina</taxon>
        <taxon>Leotiomycetes</taxon>
        <taxon>Erysiphales</taxon>
        <taxon>Erysiphaceae</taxon>
        <taxon>Blumeria</taxon>
        <taxon>Blumeria hordei</taxon>
    </lineage>
</organism>
<gene>
    <name evidence="2" type="ORF">BGHDH14_bgh04145</name>
</gene>
<reference evidence="2 3" key="1">
    <citation type="journal article" date="2010" name="Science">
        <title>Genome expansion and gene loss in powdery mildew fungi reveal tradeoffs in extreme parasitism.</title>
        <authorList>
            <person name="Spanu P.D."/>
            <person name="Abbott J.C."/>
            <person name="Amselem J."/>
            <person name="Burgis T.A."/>
            <person name="Soanes D.M."/>
            <person name="Stueber K."/>
            <person name="Ver Loren van Themaat E."/>
            <person name="Brown J.K.M."/>
            <person name="Butcher S.A."/>
            <person name="Gurr S.J."/>
            <person name="Lebrun M.-H."/>
            <person name="Ridout C.J."/>
            <person name="Schulze-Lefert P."/>
            <person name="Talbot N.J."/>
            <person name="Ahmadinejad N."/>
            <person name="Ametz C."/>
            <person name="Barton G.R."/>
            <person name="Benjdia M."/>
            <person name="Bidzinski P."/>
            <person name="Bindschedler L.V."/>
            <person name="Both M."/>
            <person name="Brewer M.T."/>
            <person name="Cadle-Davidson L."/>
            <person name="Cadle-Davidson M.M."/>
            <person name="Collemare J."/>
            <person name="Cramer R."/>
            <person name="Frenkel O."/>
            <person name="Godfrey D."/>
            <person name="Harriman J."/>
            <person name="Hoede C."/>
            <person name="King B.C."/>
            <person name="Klages S."/>
            <person name="Kleemann J."/>
            <person name="Knoll D."/>
            <person name="Koti P.S."/>
            <person name="Kreplak J."/>
            <person name="Lopez-Ruiz F.J."/>
            <person name="Lu X."/>
            <person name="Maekawa T."/>
            <person name="Mahanil S."/>
            <person name="Micali C."/>
            <person name="Milgroom M.G."/>
            <person name="Montana G."/>
            <person name="Noir S."/>
            <person name="O'Connell R.J."/>
            <person name="Oberhaensli S."/>
            <person name="Parlange F."/>
            <person name="Pedersen C."/>
            <person name="Quesneville H."/>
            <person name="Reinhardt R."/>
            <person name="Rott M."/>
            <person name="Sacristan S."/>
            <person name="Schmidt S.M."/>
            <person name="Schoen M."/>
            <person name="Skamnioti P."/>
            <person name="Sommer H."/>
            <person name="Stephens A."/>
            <person name="Takahara H."/>
            <person name="Thordal-Christensen H."/>
            <person name="Vigouroux M."/>
            <person name="Wessling R."/>
            <person name="Wicker T."/>
            <person name="Panstruga R."/>
        </authorList>
    </citation>
    <scope>NUCLEOTIDE SEQUENCE [LARGE SCALE GENOMIC DNA]</scope>
    <source>
        <strain evidence="2">DH14</strain>
    </source>
</reference>
<accession>N1J6H6</accession>
<dbReference type="InParanoid" id="N1J6H6"/>
<protein>
    <submittedName>
        <fullName evidence="2">EKA-like protein</fullName>
    </submittedName>
</protein>
<feature type="compositionally biased region" description="Polar residues" evidence="1">
    <location>
        <begin position="62"/>
        <end position="89"/>
    </location>
</feature>
<evidence type="ECO:0000256" key="1">
    <source>
        <dbReference type="SAM" id="MobiDB-lite"/>
    </source>
</evidence>
<dbReference type="Proteomes" id="UP000015441">
    <property type="component" value="Unassembled WGS sequence"/>
</dbReference>
<dbReference type="OrthoDB" id="3611605at2759"/>
<dbReference type="AlphaFoldDB" id="N1J6H6"/>
<dbReference type="HOGENOM" id="CLU_018153_2_1_1"/>